<sequence length="95" mass="10379">MTDAITLVTEICLYLLYWVILVSDLPSLLEIIGYSISVELLKICSLPESSIGDILSGSGSAYFHENSTHDRMSVLSSFAVLEVCQAPELKESLVP</sequence>
<dbReference type="AlphaFoldDB" id="A0A8X6MIG5"/>
<organism evidence="1 2">
    <name type="scientific">Nephila pilipes</name>
    <name type="common">Giant wood spider</name>
    <name type="synonym">Nephila maculata</name>
    <dbReference type="NCBI Taxonomy" id="299642"/>
    <lineage>
        <taxon>Eukaryota</taxon>
        <taxon>Metazoa</taxon>
        <taxon>Ecdysozoa</taxon>
        <taxon>Arthropoda</taxon>
        <taxon>Chelicerata</taxon>
        <taxon>Arachnida</taxon>
        <taxon>Araneae</taxon>
        <taxon>Araneomorphae</taxon>
        <taxon>Entelegynae</taxon>
        <taxon>Araneoidea</taxon>
        <taxon>Nephilidae</taxon>
        <taxon>Nephila</taxon>
    </lineage>
</organism>
<dbReference type="EMBL" id="BMAW01092666">
    <property type="protein sequence ID" value="GFS56237.1"/>
    <property type="molecule type" value="Genomic_DNA"/>
</dbReference>
<protein>
    <submittedName>
        <fullName evidence="1">Uncharacterized protein</fullName>
    </submittedName>
</protein>
<reference evidence="1" key="1">
    <citation type="submission" date="2020-08" db="EMBL/GenBank/DDBJ databases">
        <title>Multicomponent nature underlies the extraordinary mechanical properties of spider dragline silk.</title>
        <authorList>
            <person name="Kono N."/>
            <person name="Nakamura H."/>
            <person name="Mori M."/>
            <person name="Yoshida Y."/>
            <person name="Ohtoshi R."/>
            <person name="Malay A.D."/>
            <person name="Moran D.A.P."/>
            <person name="Tomita M."/>
            <person name="Numata K."/>
            <person name="Arakawa K."/>
        </authorList>
    </citation>
    <scope>NUCLEOTIDE SEQUENCE</scope>
</reference>
<proteinExistence type="predicted"/>
<evidence type="ECO:0000313" key="2">
    <source>
        <dbReference type="Proteomes" id="UP000887013"/>
    </source>
</evidence>
<name>A0A8X6MIG5_NEPPI</name>
<dbReference type="Proteomes" id="UP000887013">
    <property type="component" value="Unassembled WGS sequence"/>
</dbReference>
<accession>A0A8X6MIG5</accession>
<comment type="caution">
    <text evidence="1">The sequence shown here is derived from an EMBL/GenBank/DDBJ whole genome shotgun (WGS) entry which is preliminary data.</text>
</comment>
<keyword evidence="2" id="KW-1185">Reference proteome</keyword>
<evidence type="ECO:0000313" key="1">
    <source>
        <dbReference type="EMBL" id="GFS56237.1"/>
    </source>
</evidence>
<gene>
    <name evidence="1" type="ORF">NPIL_673181</name>
</gene>